<keyword evidence="2" id="KW-1185">Reference proteome</keyword>
<organism evidence="1 2">
    <name type="scientific">Caballeronia choica</name>
    <dbReference type="NCBI Taxonomy" id="326476"/>
    <lineage>
        <taxon>Bacteria</taxon>
        <taxon>Pseudomonadati</taxon>
        <taxon>Pseudomonadota</taxon>
        <taxon>Betaproteobacteria</taxon>
        <taxon>Burkholderiales</taxon>
        <taxon>Burkholderiaceae</taxon>
        <taxon>Caballeronia</taxon>
    </lineage>
</organism>
<reference evidence="1" key="1">
    <citation type="submission" date="2016-01" db="EMBL/GenBank/DDBJ databases">
        <authorList>
            <person name="Peeters C."/>
        </authorList>
    </citation>
    <scope>NUCLEOTIDE SEQUENCE [LARGE SCALE GENOMIC DNA]</scope>
    <source>
        <strain evidence="1">LMG 22940</strain>
    </source>
</reference>
<dbReference type="AlphaFoldDB" id="A0A158KMA0"/>
<accession>A0A158KMA0</accession>
<sequence>MSGATVYRRVWVSFAIAMGSENRRSALKASAVWRALCHGALHGAASVTPETGTVRPPSYVATSRSTSSISACWKCEPTLILGAKKNLPTGPGGKETDICAFETKPSLSDELLNRLP</sequence>
<comment type="caution">
    <text evidence="1">The sequence shown here is derived from an EMBL/GenBank/DDBJ whole genome shotgun (WGS) entry which is preliminary data.</text>
</comment>
<evidence type="ECO:0000313" key="1">
    <source>
        <dbReference type="EMBL" id="SAL81879.1"/>
    </source>
</evidence>
<evidence type="ECO:0000313" key="2">
    <source>
        <dbReference type="Proteomes" id="UP000054770"/>
    </source>
</evidence>
<dbReference type="Proteomes" id="UP000054770">
    <property type="component" value="Unassembled WGS sequence"/>
</dbReference>
<protein>
    <submittedName>
        <fullName evidence="1">Uncharacterized protein</fullName>
    </submittedName>
</protein>
<gene>
    <name evidence="1" type="ORF">AWB68_06299</name>
</gene>
<proteinExistence type="predicted"/>
<name>A0A158KMA0_9BURK</name>
<dbReference type="EMBL" id="FCON02000110">
    <property type="protein sequence ID" value="SAL81879.1"/>
    <property type="molecule type" value="Genomic_DNA"/>
</dbReference>